<protein>
    <submittedName>
        <fullName evidence="6">Metal ABC transporter ATP-binding protein</fullName>
    </submittedName>
</protein>
<dbReference type="Gene3D" id="3.40.50.300">
    <property type="entry name" value="P-loop containing nucleotide triphosphate hydrolases"/>
    <property type="match status" value="1"/>
</dbReference>
<dbReference type="AlphaFoldDB" id="A0A937FGC0"/>
<dbReference type="GO" id="GO:0005524">
    <property type="term" value="F:ATP binding"/>
    <property type="evidence" value="ECO:0007669"/>
    <property type="project" value="UniProtKB-KW"/>
</dbReference>
<keyword evidence="2" id="KW-0813">Transport</keyword>
<keyword evidence="4 6" id="KW-0067">ATP-binding</keyword>
<keyword evidence="3" id="KW-0547">Nucleotide-binding</keyword>
<organism evidence="6 7">
    <name type="scientific">Clostridium paridis</name>
    <dbReference type="NCBI Taxonomy" id="2803863"/>
    <lineage>
        <taxon>Bacteria</taxon>
        <taxon>Bacillati</taxon>
        <taxon>Bacillota</taxon>
        <taxon>Clostridia</taxon>
        <taxon>Eubacteriales</taxon>
        <taxon>Clostridiaceae</taxon>
        <taxon>Clostridium</taxon>
    </lineage>
</organism>
<dbReference type="PANTHER" id="PTHR42734:SF17">
    <property type="entry name" value="METAL TRANSPORT SYSTEM ATP-BINDING PROTEIN TM_0124-RELATED"/>
    <property type="match status" value="1"/>
</dbReference>
<dbReference type="InterPro" id="IPR017871">
    <property type="entry name" value="ABC_transporter-like_CS"/>
</dbReference>
<dbReference type="Proteomes" id="UP000623681">
    <property type="component" value="Unassembled WGS sequence"/>
</dbReference>
<dbReference type="PROSITE" id="PS00211">
    <property type="entry name" value="ABC_TRANSPORTER_1"/>
    <property type="match status" value="1"/>
</dbReference>
<dbReference type="EMBL" id="JAESWA010000022">
    <property type="protein sequence ID" value="MBL4932440.1"/>
    <property type="molecule type" value="Genomic_DNA"/>
</dbReference>
<gene>
    <name evidence="6" type="ORF">JK634_11525</name>
</gene>
<evidence type="ECO:0000259" key="5">
    <source>
        <dbReference type="PROSITE" id="PS50893"/>
    </source>
</evidence>
<comment type="similarity">
    <text evidence="1">Belongs to the ABC transporter superfamily.</text>
</comment>
<accession>A0A937FGC0</accession>
<name>A0A937FGC0_9CLOT</name>
<reference evidence="6" key="1">
    <citation type="submission" date="2021-01" db="EMBL/GenBank/DDBJ databases">
        <title>Genome public.</title>
        <authorList>
            <person name="Liu C."/>
            <person name="Sun Q."/>
        </authorList>
    </citation>
    <scope>NUCLEOTIDE SEQUENCE</scope>
    <source>
        <strain evidence="6">YIM B02565</strain>
    </source>
</reference>
<evidence type="ECO:0000313" key="6">
    <source>
        <dbReference type="EMBL" id="MBL4932440.1"/>
    </source>
</evidence>
<dbReference type="InterPro" id="IPR003593">
    <property type="entry name" value="AAA+_ATPase"/>
</dbReference>
<dbReference type="GO" id="GO:0016887">
    <property type="term" value="F:ATP hydrolysis activity"/>
    <property type="evidence" value="ECO:0007669"/>
    <property type="project" value="InterPro"/>
</dbReference>
<proteinExistence type="inferred from homology"/>
<keyword evidence="7" id="KW-1185">Reference proteome</keyword>
<dbReference type="SUPFAM" id="SSF52540">
    <property type="entry name" value="P-loop containing nucleoside triphosphate hydrolases"/>
    <property type="match status" value="1"/>
</dbReference>
<comment type="caution">
    <text evidence="6">The sequence shown here is derived from an EMBL/GenBank/DDBJ whole genome shotgun (WGS) entry which is preliminary data.</text>
</comment>
<sequence>MIQINDLTFSYSGGMPYILNNINLNIPKGSFTSIIGENGSAKTTLLKLLLGILTPLKGDITIEKCSIGYVAQKVDGFNSSFPITVYELLKVHCRTIGIKGSNSIDSILDYVNMKDFKNSLVGSLSGGQQQRVFIAKALLGEPELLMLDELSSGVDEKNQIELYALLQRLNREKGLTILSVDHNITRALEYSTHVIDVRDFNASLYELNEYETQREREVL</sequence>
<dbReference type="PANTHER" id="PTHR42734">
    <property type="entry name" value="METAL TRANSPORT SYSTEM ATP-BINDING PROTEIN TM_0124-RELATED"/>
    <property type="match status" value="1"/>
</dbReference>
<dbReference type="InterPro" id="IPR003439">
    <property type="entry name" value="ABC_transporter-like_ATP-bd"/>
</dbReference>
<evidence type="ECO:0000256" key="2">
    <source>
        <dbReference type="ARBA" id="ARBA00022448"/>
    </source>
</evidence>
<evidence type="ECO:0000256" key="1">
    <source>
        <dbReference type="ARBA" id="ARBA00005417"/>
    </source>
</evidence>
<evidence type="ECO:0000256" key="4">
    <source>
        <dbReference type="ARBA" id="ARBA00022840"/>
    </source>
</evidence>
<dbReference type="InterPro" id="IPR050153">
    <property type="entry name" value="Metal_Ion_Import_ABC"/>
</dbReference>
<evidence type="ECO:0000313" key="7">
    <source>
        <dbReference type="Proteomes" id="UP000623681"/>
    </source>
</evidence>
<dbReference type="InterPro" id="IPR027417">
    <property type="entry name" value="P-loop_NTPase"/>
</dbReference>
<evidence type="ECO:0000256" key="3">
    <source>
        <dbReference type="ARBA" id="ARBA00022741"/>
    </source>
</evidence>
<dbReference type="RefSeq" id="WP_202767796.1">
    <property type="nucleotide sequence ID" value="NZ_JAESWA010000022.1"/>
</dbReference>
<dbReference type="SMART" id="SM00382">
    <property type="entry name" value="AAA"/>
    <property type="match status" value="1"/>
</dbReference>
<dbReference type="Pfam" id="PF00005">
    <property type="entry name" value="ABC_tran"/>
    <property type="match status" value="1"/>
</dbReference>
<dbReference type="PROSITE" id="PS50893">
    <property type="entry name" value="ABC_TRANSPORTER_2"/>
    <property type="match status" value="1"/>
</dbReference>
<feature type="domain" description="ABC transporter" evidence="5">
    <location>
        <begin position="2"/>
        <end position="219"/>
    </location>
</feature>